<gene>
    <name evidence="2" type="ORF">ACFPQB_16115</name>
</gene>
<protein>
    <submittedName>
        <fullName evidence="2">Restriction endonuclease</fullName>
    </submittedName>
</protein>
<keyword evidence="2" id="KW-0255">Endonuclease</keyword>
<evidence type="ECO:0000256" key="1">
    <source>
        <dbReference type="SAM" id="MobiDB-lite"/>
    </source>
</evidence>
<keyword evidence="2" id="KW-0378">Hydrolase</keyword>
<feature type="region of interest" description="Disordered" evidence="1">
    <location>
        <begin position="1"/>
        <end position="21"/>
    </location>
</feature>
<dbReference type="RefSeq" id="WP_136432254.1">
    <property type="nucleotide sequence ID" value="NZ_JBHSNS010000008.1"/>
</dbReference>
<dbReference type="GO" id="GO:0004519">
    <property type="term" value="F:endonuclease activity"/>
    <property type="evidence" value="ECO:0007669"/>
    <property type="project" value="UniProtKB-KW"/>
</dbReference>
<accession>A0ABW0ZK52</accession>
<dbReference type="Proteomes" id="UP001596072">
    <property type="component" value="Unassembled WGS sequence"/>
</dbReference>
<proteinExistence type="predicted"/>
<keyword evidence="3" id="KW-1185">Reference proteome</keyword>
<evidence type="ECO:0000313" key="2">
    <source>
        <dbReference type="EMBL" id="MFC5730448.1"/>
    </source>
</evidence>
<name>A0ABW0ZK52_9ACTN</name>
<comment type="caution">
    <text evidence="2">The sequence shown here is derived from an EMBL/GenBank/DDBJ whole genome shotgun (WGS) entry which is preliminary data.</text>
</comment>
<evidence type="ECO:0000313" key="3">
    <source>
        <dbReference type="Proteomes" id="UP001596072"/>
    </source>
</evidence>
<dbReference type="EMBL" id="JBHSNS010000008">
    <property type="protein sequence ID" value="MFC5730448.1"/>
    <property type="molecule type" value="Genomic_DNA"/>
</dbReference>
<organism evidence="2 3">
    <name type="scientific">Nocardioides vastitatis</name>
    <dbReference type="NCBI Taxonomy" id="2568655"/>
    <lineage>
        <taxon>Bacteria</taxon>
        <taxon>Bacillati</taxon>
        <taxon>Actinomycetota</taxon>
        <taxon>Actinomycetes</taxon>
        <taxon>Propionibacteriales</taxon>
        <taxon>Nocardioidaceae</taxon>
        <taxon>Nocardioides</taxon>
    </lineage>
</organism>
<feature type="region of interest" description="Disordered" evidence="1">
    <location>
        <begin position="405"/>
        <end position="432"/>
    </location>
</feature>
<reference evidence="3" key="1">
    <citation type="journal article" date="2019" name="Int. J. Syst. Evol. Microbiol.">
        <title>The Global Catalogue of Microorganisms (GCM) 10K type strain sequencing project: providing services to taxonomists for standard genome sequencing and annotation.</title>
        <authorList>
            <consortium name="The Broad Institute Genomics Platform"/>
            <consortium name="The Broad Institute Genome Sequencing Center for Infectious Disease"/>
            <person name="Wu L."/>
            <person name="Ma J."/>
        </authorList>
    </citation>
    <scope>NUCLEOTIDE SEQUENCE [LARGE SCALE GENOMIC DNA]</scope>
    <source>
        <strain evidence="3">YIM 94188</strain>
    </source>
</reference>
<keyword evidence="2" id="KW-0540">Nuclease</keyword>
<sequence>MEGIPKGFDGGDDPIDGGRPVRPLPWASRLSAMPYLPGGGPNQIAILRELLQALLANDGLLTATVTDGTGQERSLRDALKQLSTAGFVQKLDRDHAAVTAEALSWLESNSDAALLAIFHRHVRYVGELLHALQDGPLSVRDLMEVARDRYDLAWTTLDQTRRRVTWLSCMRAVEYRSSTLLAITQQGEALAKGLEIDGPRIAAECSDTRQPVDIAEPPPAIAGLLGALTPEALAARNPVLGYVPRGKGEATVVDALQALVNAASPSSTKAELLAFAAQRFGVSESSFGAVLTTLTRSGLIVQTSLNDYEPTAPARAWLETADPLDLALVVHARYLFVLEIIPMLRECDRAPDLARAAVDFYGLPRPDAGGVRTRLQILKAAGLIVERANWRYQATPLGEEVVARVPLQTPADEPGSEGRREPASTGGFDQPGPMHVAWEICRELVSAGTDSDNPVRLERAAANAFEFLGFEARHIGGGGKTDVLATTNNSDLKPVRVIVDAKSARSGTVNEGAVSFDTLREHQAQHRADHVVLVGPSFDTGRVRKRAEQNHVALLTTDELAGALARHARTPLSTHHYLGLVSLRDEDRREVESRWSATDRRTNLLAQIVTVLAEEARDTDDVTHGALTSDQIYLIAREGSTGARPHPKDIEAVLGLLQHPLVNAVRHIQADRGRPPAFQLIDDPALVQAKLLTLARSLDGLGETIEVD</sequence>